<accession>A0AAW2HHC6</accession>
<dbReference type="PIRSF" id="PIRSF028739">
    <property type="entry name" value="Folate_carrier"/>
    <property type="match status" value="1"/>
</dbReference>
<keyword evidence="2" id="KW-0813">Transport</keyword>
<feature type="transmembrane region" description="Helical" evidence="3">
    <location>
        <begin position="407"/>
        <end position="430"/>
    </location>
</feature>
<dbReference type="GO" id="GO:0090482">
    <property type="term" value="F:vitamin transmembrane transporter activity"/>
    <property type="evidence" value="ECO:0007669"/>
    <property type="project" value="InterPro"/>
</dbReference>
<evidence type="ECO:0000256" key="3">
    <source>
        <dbReference type="SAM" id="Phobius"/>
    </source>
</evidence>
<comment type="subcellular location">
    <subcellularLocation>
        <location evidence="2">Membrane</location>
        <topology evidence="2">Multi-pass membrane protein</topology>
    </subcellularLocation>
</comment>
<evidence type="ECO:0000313" key="4">
    <source>
        <dbReference type="EMBL" id="KAL0269206.1"/>
    </source>
</evidence>
<protein>
    <recommendedName>
        <fullName evidence="5">Thiamine transporter 2</fullName>
    </recommendedName>
</protein>
<evidence type="ECO:0000256" key="2">
    <source>
        <dbReference type="PIRNR" id="PIRNR028739"/>
    </source>
</evidence>
<dbReference type="EMBL" id="JARGDH010000004">
    <property type="protein sequence ID" value="KAL0269206.1"/>
    <property type="molecule type" value="Genomic_DNA"/>
</dbReference>
<dbReference type="InterPro" id="IPR036259">
    <property type="entry name" value="MFS_trans_sf"/>
</dbReference>
<dbReference type="SUPFAM" id="SSF103473">
    <property type="entry name" value="MFS general substrate transporter"/>
    <property type="match status" value="1"/>
</dbReference>
<reference evidence="4" key="1">
    <citation type="journal article" date="2024" name="Gigascience">
        <title>Chromosome-level genome of the poultry shaft louse Menopon gallinae provides insight into the host-switching and adaptive evolution of parasitic lice.</title>
        <authorList>
            <person name="Xu Y."/>
            <person name="Ma L."/>
            <person name="Liu S."/>
            <person name="Liang Y."/>
            <person name="Liu Q."/>
            <person name="He Z."/>
            <person name="Tian L."/>
            <person name="Duan Y."/>
            <person name="Cai W."/>
            <person name="Li H."/>
            <person name="Song F."/>
        </authorList>
    </citation>
    <scope>NUCLEOTIDE SEQUENCE</scope>
    <source>
        <strain evidence="4">Cailab_2023a</strain>
    </source>
</reference>
<feature type="transmembrane region" description="Helical" evidence="3">
    <location>
        <begin position="373"/>
        <end position="395"/>
    </location>
</feature>
<keyword evidence="3" id="KW-0812">Transmembrane</keyword>
<dbReference type="InterPro" id="IPR002666">
    <property type="entry name" value="Folate_carrier"/>
</dbReference>
<feature type="transmembrane region" description="Helical" evidence="3">
    <location>
        <begin position="343"/>
        <end position="361"/>
    </location>
</feature>
<feature type="transmembrane region" description="Helical" evidence="3">
    <location>
        <begin position="319"/>
        <end position="337"/>
    </location>
</feature>
<dbReference type="PANTHER" id="PTHR10686">
    <property type="entry name" value="FOLATE TRANSPORTER"/>
    <property type="match status" value="1"/>
</dbReference>
<dbReference type="NCBIfam" id="TIGR00806">
    <property type="entry name" value="rfc"/>
    <property type="match status" value="1"/>
</dbReference>
<organism evidence="4">
    <name type="scientific">Menopon gallinae</name>
    <name type="common">poultry shaft louse</name>
    <dbReference type="NCBI Taxonomy" id="328185"/>
    <lineage>
        <taxon>Eukaryota</taxon>
        <taxon>Metazoa</taxon>
        <taxon>Ecdysozoa</taxon>
        <taxon>Arthropoda</taxon>
        <taxon>Hexapoda</taxon>
        <taxon>Insecta</taxon>
        <taxon>Pterygota</taxon>
        <taxon>Neoptera</taxon>
        <taxon>Paraneoptera</taxon>
        <taxon>Psocodea</taxon>
        <taxon>Troctomorpha</taxon>
        <taxon>Phthiraptera</taxon>
        <taxon>Amblycera</taxon>
        <taxon>Menoponidae</taxon>
        <taxon>Menopon</taxon>
    </lineage>
</organism>
<keyword evidence="2 3" id="KW-0472">Membrane</keyword>
<proteinExistence type="inferred from homology"/>
<dbReference type="PANTHER" id="PTHR10686:SF18">
    <property type="entry name" value="IP11787P-RELATED"/>
    <property type="match status" value="1"/>
</dbReference>
<dbReference type="Gene3D" id="1.20.1250.20">
    <property type="entry name" value="MFS general substrate transporter like domains"/>
    <property type="match status" value="1"/>
</dbReference>
<feature type="transmembrane region" description="Helical" evidence="3">
    <location>
        <begin position="291"/>
        <end position="307"/>
    </location>
</feature>
<feature type="transmembrane region" description="Helical" evidence="3">
    <location>
        <begin position="73"/>
        <end position="91"/>
    </location>
</feature>
<dbReference type="Pfam" id="PF01770">
    <property type="entry name" value="Folate_carrier"/>
    <property type="match status" value="1"/>
</dbReference>
<evidence type="ECO:0000256" key="1">
    <source>
        <dbReference type="ARBA" id="ARBA00005773"/>
    </source>
</evidence>
<gene>
    <name evidence="4" type="ORF">PYX00_007013</name>
</gene>
<comment type="similarity">
    <text evidence="1 2">Belongs to the reduced folate carrier (RFC) transporter (TC 2.A.48) family.</text>
</comment>
<feature type="transmembrane region" description="Helical" evidence="3">
    <location>
        <begin position="103"/>
        <end position="121"/>
    </location>
</feature>
<keyword evidence="3" id="KW-1133">Transmembrane helix</keyword>
<sequence>MNKWWHISLLLSCYGFFKEYRPSEPFITPFLTGPGKNFTNEEVTQEIYAVGIYFNLSLLVLVFLLTDYLRYKPVLIAGGISGIIVWTLLIVGKTIPVMQVVEFFYGFFMASEVAYYTYIYAKVDKEHYQKVTSHTRTAFLLGKASAGLSSQLLVEFHVLDYLQLNYITVCALAMTTLVSILLPSVPQSIYFHRCESSANTSNSSGQIDENNKFGLNRTAKKHSCKSKFKSAFTFLYEDLREAYTNSYVLEWSLWWGLATCGYLQIATYSQVLWEEINKAEEVKLKNGLVEFVYSILGAAAAFGIGYIKLPWQKWGEFTLGILTLVQAACIFGAAYLTNLYFAYAVYIAFGILYHSAITIASSEVAKDIREDSYALIFGINTFFALILQTILTAIVVNYLKCVIRTQFQIYGCYLFVTGGVYLVISFYTLFKYRPKRSLDLHTN</sequence>
<comment type="caution">
    <text evidence="4">The sequence shown here is derived from an EMBL/GenBank/DDBJ whole genome shotgun (WGS) entry which is preliminary data.</text>
</comment>
<feature type="transmembrane region" description="Helical" evidence="3">
    <location>
        <begin position="166"/>
        <end position="185"/>
    </location>
</feature>
<feature type="transmembrane region" description="Helical" evidence="3">
    <location>
        <begin position="253"/>
        <end position="271"/>
    </location>
</feature>
<dbReference type="GO" id="GO:0005886">
    <property type="term" value="C:plasma membrane"/>
    <property type="evidence" value="ECO:0007669"/>
    <property type="project" value="UniProtKB-UniRule"/>
</dbReference>
<feature type="transmembrane region" description="Helical" evidence="3">
    <location>
        <begin position="47"/>
        <end position="66"/>
    </location>
</feature>
<dbReference type="AlphaFoldDB" id="A0AAW2HHC6"/>
<evidence type="ECO:0008006" key="5">
    <source>
        <dbReference type="Google" id="ProtNLM"/>
    </source>
</evidence>
<name>A0AAW2HHC6_9NEOP</name>